<sequence length="66" mass="7244">MQDVPRDGGITPYLKVAAMAEQARLMLASHFAMGLHVHLAAAYPTESLSEQVKPWTAQQVEIGKRP</sequence>
<dbReference type="Pfam" id="PF13378">
    <property type="entry name" value="MR_MLE_C"/>
    <property type="match status" value="1"/>
</dbReference>
<organism evidence="2 3">
    <name type="scientific">Pseudomonas phytophila</name>
    <dbReference type="NCBI Taxonomy" id="2867264"/>
    <lineage>
        <taxon>Bacteria</taxon>
        <taxon>Pseudomonadati</taxon>
        <taxon>Pseudomonadota</taxon>
        <taxon>Gammaproteobacteria</taxon>
        <taxon>Pseudomonadales</taxon>
        <taxon>Pseudomonadaceae</taxon>
        <taxon>Pseudomonas</taxon>
    </lineage>
</organism>
<gene>
    <name evidence="2" type="ORF">K3169_01615</name>
</gene>
<proteinExistence type="predicted"/>
<dbReference type="InterPro" id="IPR036849">
    <property type="entry name" value="Enolase-like_C_sf"/>
</dbReference>
<dbReference type="Proteomes" id="UP001063228">
    <property type="component" value="Chromosome"/>
</dbReference>
<feature type="domain" description="Enolase C-terminal" evidence="1">
    <location>
        <begin position="3"/>
        <end position="56"/>
    </location>
</feature>
<dbReference type="EMBL" id="CP081201">
    <property type="protein sequence ID" value="UXZ99054.1"/>
    <property type="molecule type" value="Genomic_DNA"/>
</dbReference>
<accession>A0ABY6FN55</accession>
<evidence type="ECO:0000313" key="3">
    <source>
        <dbReference type="Proteomes" id="UP001063228"/>
    </source>
</evidence>
<evidence type="ECO:0000313" key="2">
    <source>
        <dbReference type="EMBL" id="UXZ99054.1"/>
    </source>
</evidence>
<dbReference type="SUPFAM" id="SSF51604">
    <property type="entry name" value="Enolase C-terminal domain-like"/>
    <property type="match status" value="1"/>
</dbReference>
<name>A0ABY6FN55_9PSED</name>
<reference evidence="2" key="1">
    <citation type="submission" date="2021-08" db="EMBL/GenBank/DDBJ databases">
        <title>Complete genome sequence of Pseudomonas phytophila.</title>
        <authorList>
            <person name="Weir B.S."/>
            <person name="Templeton M.D."/>
            <person name="Arshed S."/>
            <person name="Andersen M.T."/>
            <person name="Jayaraman J."/>
        </authorList>
    </citation>
    <scope>NUCLEOTIDE SEQUENCE</scope>
    <source>
        <strain evidence="2">ICMP 23753</strain>
    </source>
</reference>
<dbReference type="InterPro" id="IPR029065">
    <property type="entry name" value="Enolase_C-like"/>
</dbReference>
<protein>
    <recommendedName>
        <fullName evidence="1">Enolase C-terminal domain-containing protein</fullName>
    </recommendedName>
</protein>
<dbReference type="Gene3D" id="3.20.20.120">
    <property type="entry name" value="Enolase-like C-terminal domain"/>
    <property type="match status" value="1"/>
</dbReference>
<evidence type="ECO:0000259" key="1">
    <source>
        <dbReference type="Pfam" id="PF13378"/>
    </source>
</evidence>
<keyword evidence="3" id="KW-1185">Reference proteome</keyword>